<dbReference type="EMBL" id="AMZO01000006">
    <property type="protein sequence ID" value="ELR66917.1"/>
    <property type="molecule type" value="Genomic_DNA"/>
</dbReference>
<evidence type="ECO:0000313" key="2">
    <source>
        <dbReference type="Proteomes" id="UP000011134"/>
    </source>
</evidence>
<accession>L8JHJ0</accession>
<keyword evidence="2" id="KW-1185">Reference proteome</keyword>
<protein>
    <submittedName>
        <fullName evidence="1">Uncharacterized protein</fullName>
    </submittedName>
</protein>
<gene>
    <name evidence="1" type="ORF">C942_04616</name>
</gene>
<comment type="caution">
    <text evidence="1">The sequence shown here is derived from an EMBL/GenBank/DDBJ whole genome shotgun (WGS) entry which is preliminary data.</text>
</comment>
<dbReference type="Proteomes" id="UP000011134">
    <property type="component" value="Unassembled WGS sequence"/>
</dbReference>
<proteinExistence type="predicted"/>
<organism evidence="1 2">
    <name type="scientific">Photobacterium marinum</name>
    <dbReference type="NCBI Taxonomy" id="1056511"/>
    <lineage>
        <taxon>Bacteria</taxon>
        <taxon>Pseudomonadati</taxon>
        <taxon>Pseudomonadota</taxon>
        <taxon>Gammaproteobacteria</taxon>
        <taxon>Vibrionales</taxon>
        <taxon>Vibrionaceae</taxon>
        <taxon>Photobacterium</taxon>
    </lineage>
</organism>
<dbReference type="PATRIC" id="fig|1056511.3.peg.1445"/>
<name>L8JHJ0_9GAMM</name>
<sequence length="38" mass="4578">MWYLNEWFWLRYDYVMNNPNGVALAVLNETVLIAKKVC</sequence>
<evidence type="ECO:0000313" key="1">
    <source>
        <dbReference type="EMBL" id="ELR66917.1"/>
    </source>
</evidence>
<reference evidence="1 2" key="1">
    <citation type="submission" date="2012-12" db="EMBL/GenBank/DDBJ databases">
        <title>Genome Assembly of Photobacterium sp. AK15.</title>
        <authorList>
            <person name="Khatri I."/>
            <person name="Vaidya B."/>
            <person name="Srinivas T.N.R."/>
            <person name="Subramanian S."/>
            <person name="Pinnaka A."/>
        </authorList>
    </citation>
    <scope>NUCLEOTIDE SEQUENCE [LARGE SCALE GENOMIC DNA]</scope>
    <source>
        <strain evidence="1 2">AK15</strain>
    </source>
</reference>
<dbReference type="AlphaFoldDB" id="L8JHJ0"/>